<accession>A0A4R2C341</accession>
<organism evidence="1 2">
    <name type="scientific">Sinorhizobium americanum</name>
    <dbReference type="NCBI Taxonomy" id="194963"/>
    <lineage>
        <taxon>Bacteria</taxon>
        <taxon>Pseudomonadati</taxon>
        <taxon>Pseudomonadota</taxon>
        <taxon>Alphaproteobacteria</taxon>
        <taxon>Hyphomicrobiales</taxon>
        <taxon>Rhizobiaceae</taxon>
        <taxon>Sinorhizobium/Ensifer group</taxon>
        <taxon>Sinorhizobium</taxon>
    </lineage>
</organism>
<dbReference type="AlphaFoldDB" id="A0A4R2C341"/>
<evidence type="ECO:0000313" key="1">
    <source>
        <dbReference type="EMBL" id="TCN33922.1"/>
    </source>
</evidence>
<sequence>MLIKVGNVELPQSYRAVEFSARAKPRFEALFARAEAAMAG</sequence>
<protein>
    <submittedName>
        <fullName evidence="1">Uncharacterized protein</fullName>
    </submittedName>
</protein>
<proteinExistence type="predicted"/>
<evidence type="ECO:0000313" key="2">
    <source>
        <dbReference type="Proteomes" id="UP000295043"/>
    </source>
</evidence>
<dbReference type="EMBL" id="SLVU01000002">
    <property type="protein sequence ID" value="TCN33922.1"/>
    <property type="molecule type" value="Genomic_DNA"/>
</dbReference>
<reference evidence="1 2" key="1">
    <citation type="submission" date="2019-03" db="EMBL/GenBank/DDBJ databases">
        <title>Genomic Encyclopedia of Type Strains, Phase IV (KMG-V): Genome sequencing to study the core and pangenomes of soil and plant-associated prokaryotes.</title>
        <authorList>
            <person name="Whitman W."/>
        </authorList>
    </citation>
    <scope>NUCLEOTIDE SEQUENCE [LARGE SCALE GENOMIC DNA]</scope>
    <source>
        <strain evidence="1 2">23C40</strain>
    </source>
</reference>
<comment type="caution">
    <text evidence="1">The sequence shown here is derived from an EMBL/GenBank/DDBJ whole genome shotgun (WGS) entry which is preliminary data.</text>
</comment>
<dbReference type="Proteomes" id="UP000295043">
    <property type="component" value="Unassembled WGS sequence"/>
</dbReference>
<gene>
    <name evidence="1" type="ORF">EV184_102230</name>
</gene>
<name>A0A4R2C341_9HYPH</name>